<dbReference type="Gene3D" id="2.40.240.50">
    <property type="entry name" value="Barwin-like endoglucanases"/>
    <property type="match status" value="1"/>
</dbReference>
<evidence type="ECO:0000259" key="6">
    <source>
        <dbReference type="SMART" id="SM00925"/>
    </source>
</evidence>
<proteinExistence type="predicted"/>
<dbReference type="EMBL" id="JAFIRR010000174">
    <property type="protein sequence ID" value="MCO6419162.1"/>
    <property type="molecule type" value="Genomic_DNA"/>
</dbReference>
<dbReference type="EC" id="4.2.2.n1" evidence="2"/>
<feature type="non-terminal residue" evidence="7">
    <location>
        <position position="1"/>
    </location>
</feature>
<feature type="domain" description="Lytic transglycosylase MltA" evidence="6">
    <location>
        <begin position="59"/>
        <end position="191"/>
    </location>
</feature>
<protein>
    <recommendedName>
        <fullName evidence="2">peptidoglycan lytic exotransglycosylase</fullName>
        <ecNumber evidence="2">4.2.2.n1</ecNumber>
    </recommendedName>
    <alternativeName>
        <fullName evidence="5">Murein hydrolase A</fullName>
    </alternativeName>
</protein>
<name>A0ABT1DC59_9PROT</name>
<reference evidence="7 8" key="1">
    <citation type="submission" date="2021-12" db="EMBL/GenBank/DDBJ databases">
        <title>Siccirubricoccus leaddurans sp. nov., a high concentration Zn2+ tolerance bacterium.</title>
        <authorList>
            <person name="Cao Y."/>
        </authorList>
    </citation>
    <scope>NUCLEOTIDE SEQUENCE [LARGE SCALE GENOMIC DNA]</scope>
    <source>
        <strain evidence="7 8">KC 17139</strain>
    </source>
</reference>
<dbReference type="RefSeq" id="WP_252955785.1">
    <property type="nucleotide sequence ID" value="NZ_JAFIRR010000174.1"/>
</dbReference>
<dbReference type="InterPro" id="IPR005300">
    <property type="entry name" value="MltA_B"/>
</dbReference>
<gene>
    <name evidence="7" type="ORF">JYK14_23805</name>
</gene>
<dbReference type="CDD" id="cd14485">
    <property type="entry name" value="mltA_like_LT_A"/>
    <property type="match status" value="1"/>
</dbReference>
<dbReference type="PIRSF" id="PIRSF019422">
    <property type="entry name" value="MltA"/>
    <property type="match status" value="1"/>
</dbReference>
<evidence type="ECO:0000313" key="8">
    <source>
        <dbReference type="Proteomes" id="UP001523392"/>
    </source>
</evidence>
<dbReference type="CDD" id="cd14668">
    <property type="entry name" value="mlta_B"/>
    <property type="match status" value="1"/>
</dbReference>
<dbReference type="Proteomes" id="UP001523392">
    <property type="component" value="Unassembled WGS sequence"/>
</dbReference>
<evidence type="ECO:0000256" key="3">
    <source>
        <dbReference type="ARBA" id="ARBA00023239"/>
    </source>
</evidence>
<evidence type="ECO:0000256" key="4">
    <source>
        <dbReference type="ARBA" id="ARBA00023316"/>
    </source>
</evidence>
<evidence type="ECO:0000256" key="2">
    <source>
        <dbReference type="ARBA" id="ARBA00012587"/>
    </source>
</evidence>
<comment type="catalytic activity">
    <reaction evidence="1">
        <text>Exolytic cleavage of the (1-&gt;4)-beta-glycosidic linkage between N-acetylmuramic acid (MurNAc) and N-acetylglucosamine (GlcNAc) residues in peptidoglycan, from either the reducing or the non-reducing ends of the peptidoglycan chains, with concomitant formation of a 1,6-anhydrobond in the MurNAc residue.</text>
        <dbReference type="EC" id="4.2.2.n1"/>
    </reaction>
</comment>
<keyword evidence="3" id="KW-0456">Lyase</keyword>
<dbReference type="Pfam" id="PF03562">
    <property type="entry name" value="MltA"/>
    <property type="match status" value="1"/>
</dbReference>
<dbReference type="SUPFAM" id="SSF50685">
    <property type="entry name" value="Barwin-like endoglucanases"/>
    <property type="match status" value="1"/>
</dbReference>
<dbReference type="Pfam" id="PF06725">
    <property type="entry name" value="3D"/>
    <property type="match status" value="1"/>
</dbReference>
<evidence type="ECO:0000256" key="5">
    <source>
        <dbReference type="ARBA" id="ARBA00030918"/>
    </source>
</evidence>
<accession>A0ABT1DC59</accession>
<dbReference type="Gene3D" id="2.40.40.10">
    <property type="entry name" value="RlpA-like domain"/>
    <property type="match status" value="2"/>
</dbReference>
<keyword evidence="4" id="KW-0961">Cell wall biogenesis/degradation</keyword>
<dbReference type="PANTHER" id="PTHR30124">
    <property type="entry name" value="MEMBRANE-BOUND LYTIC MUREIN TRANSGLYCOSYLASE A"/>
    <property type="match status" value="1"/>
</dbReference>
<sequence length="314" mass="34018">AAFAATPPPAEPRRRRLTLAAARAAQVAAREAALRRLIEQHYQPFAMGQGLITGYYEPELRGAEYPTGEYQVPLLAPPAPRPGLPDRAAIEAGALAGERLEIVFVDDPVDAFFLQIQGSGRVKLHDGRVLRLGYAGQNGHPYRPIGRFLIERGEVPRERMSMQAIRTWLAAAAPQEAGALLRQNPAYVFFRRIEGLRPEEGPVGALGVPLAPGRSLAVDPAFIPFGALVYLVTKDPVTGAPIRRLVHAQDTGGAIRGPARGDLFWGWGRAATERAGLMQEQGELFVLVPRARAVVQEAAHVVATPPRDTRPGRP</sequence>
<dbReference type="SMART" id="SM00925">
    <property type="entry name" value="MltA"/>
    <property type="match status" value="1"/>
</dbReference>
<keyword evidence="8" id="KW-1185">Reference proteome</keyword>
<comment type="caution">
    <text evidence="7">The sequence shown here is derived from an EMBL/GenBank/DDBJ whole genome shotgun (WGS) entry which is preliminary data.</text>
</comment>
<evidence type="ECO:0000313" key="7">
    <source>
        <dbReference type="EMBL" id="MCO6419162.1"/>
    </source>
</evidence>
<dbReference type="InterPro" id="IPR010611">
    <property type="entry name" value="3D_dom"/>
</dbReference>
<dbReference type="InterPro" id="IPR036908">
    <property type="entry name" value="RlpA-like_sf"/>
</dbReference>
<evidence type="ECO:0000256" key="1">
    <source>
        <dbReference type="ARBA" id="ARBA00001420"/>
    </source>
</evidence>
<organism evidence="7 8">
    <name type="scientific">Siccirubricoccus soli</name>
    <dbReference type="NCBI Taxonomy" id="2899147"/>
    <lineage>
        <taxon>Bacteria</taxon>
        <taxon>Pseudomonadati</taxon>
        <taxon>Pseudomonadota</taxon>
        <taxon>Alphaproteobacteria</taxon>
        <taxon>Acetobacterales</taxon>
        <taxon>Roseomonadaceae</taxon>
        <taxon>Siccirubricoccus</taxon>
    </lineage>
</organism>
<dbReference type="PANTHER" id="PTHR30124:SF0">
    <property type="entry name" value="MEMBRANE-BOUND LYTIC MUREIN TRANSGLYCOSYLASE A"/>
    <property type="match status" value="1"/>
</dbReference>
<dbReference type="InterPro" id="IPR026044">
    <property type="entry name" value="MltA"/>
</dbReference>